<evidence type="ECO:0000259" key="11">
    <source>
        <dbReference type="PROSITE" id="PS50262"/>
    </source>
</evidence>
<feature type="transmembrane region" description="Helical" evidence="10">
    <location>
        <begin position="278"/>
        <end position="297"/>
    </location>
</feature>
<keyword evidence="4 10" id="KW-1133">Transmembrane helix</keyword>
<evidence type="ECO:0000256" key="9">
    <source>
        <dbReference type="RuleBase" id="RU000688"/>
    </source>
</evidence>
<dbReference type="InterPro" id="IPR017452">
    <property type="entry name" value="GPCR_Rhodpsn_7TM"/>
</dbReference>
<evidence type="ECO:0000256" key="7">
    <source>
        <dbReference type="ARBA" id="ARBA00023170"/>
    </source>
</evidence>
<evidence type="ECO:0000256" key="2">
    <source>
        <dbReference type="ARBA" id="ARBA00004141"/>
    </source>
</evidence>
<dbReference type="CDD" id="cd15419">
    <property type="entry name" value="7tmA_OR9K2-like"/>
    <property type="match status" value="1"/>
</dbReference>
<comment type="function">
    <text evidence="1">Putative odorant or sperm cell receptor.</text>
</comment>
<keyword evidence="6 10" id="KW-0472">Membrane</keyword>
<evidence type="ECO:0000256" key="5">
    <source>
        <dbReference type="ARBA" id="ARBA00023040"/>
    </source>
</evidence>
<feature type="transmembrane region" description="Helical" evidence="10">
    <location>
        <begin position="145"/>
        <end position="163"/>
    </location>
</feature>
<keyword evidence="8 9" id="KW-0807">Transducer</keyword>
<dbReference type="Gene3D" id="1.20.1070.10">
    <property type="entry name" value="Rhodopsin 7-helix transmembrane proteins"/>
    <property type="match status" value="1"/>
</dbReference>
<evidence type="ECO:0000256" key="4">
    <source>
        <dbReference type="ARBA" id="ARBA00022989"/>
    </source>
</evidence>
<feature type="transmembrane region" description="Helical" evidence="10">
    <location>
        <begin position="202"/>
        <end position="230"/>
    </location>
</feature>
<organism evidence="12 13">
    <name type="scientific">Nyctereutes procyonoides</name>
    <name type="common">Raccoon dog</name>
    <name type="synonym">Canis procyonoides</name>
    <dbReference type="NCBI Taxonomy" id="34880"/>
    <lineage>
        <taxon>Eukaryota</taxon>
        <taxon>Metazoa</taxon>
        <taxon>Chordata</taxon>
        <taxon>Craniata</taxon>
        <taxon>Vertebrata</taxon>
        <taxon>Euteleostomi</taxon>
        <taxon>Mammalia</taxon>
        <taxon>Eutheria</taxon>
        <taxon>Laurasiatheria</taxon>
        <taxon>Carnivora</taxon>
        <taxon>Caniformia</taxon>
        <taxon>Canidae</taxon>
        <taxon>Nyctereutes</taxon>
    </lineage>
</organism>
<keyword evidence="5 9" id="KW-0297">G-protein coupled receptor</keyword>
<dbReference type="PRINTS" id="PR00245">
    <property type="entry name" value="OLFACTORYR"/>
</dbReference>
<dbReference type="SUPFAM" id="SSF81321">
    <property type="entry name" value="Family A G protein-coupled receptor-like"/>
    <property type="match status" value="1"/>
</dbReference>
<accession>A0A811ZDE7</accession>
<sequence>MPPKRSGNLSMVYFQDFVLEGFAGGLETQALLFAVFLALYMVTVLGNLLMIIVVTLDARLHSPMYFFLKNLSFVDLCYSSVIAPKALANFFSSSKVITFAGCAMQFSFLSLLGTTEAFLLGVMAYDRFMAICNPLRYPSTMCQSACTRLVLGAYCGGCLNSVVQTSFTFHLPFCSSNRINHFFCDVVPLLKLSCGNTAINELLLFGICGLIIVGLAFMVLISYGYIIVTILRMGSGARRRKVFSTCGSHMTAVTLFFGTVFVMYAQPGAIESMEQGKVVSVFYTLVIPMLNPLIYSLRNNDVKEALRRLGQKHMAM</sequence>
<evidence type="ECO:0000313" key="12">
    <source>
        <dbReference type="EMBL" id="CAD7686710.1"/>
    </source>
</evidence>
<dbReference type="InterPro" id="IPR000725">
    <property type="entry name" value="Olfact_rcpt"/>
</dbReference>
<comment type="caution">
    <text evidence="12">The sequence shown here is derived from an EMBL/GenBank/DDBJ whole genome shotgun (WGS) entry which is preliminary data.</text>
</comment>
<dbReference type="Proteomes" id="UP000645828">
    <property type="component" value="Unassembled WGS sequence"/>
</dbReference>
<evidence type="ECO:0000256" key="6">
    <source>
        <dbReference type="ARBA" id="ARBA00023136"/>
    </source>
</evidence>
<evidence type="ECO:0000313" key="13">
    <source>
        <dbReference type="Proteomes" id="UP000645828"/>
    </source>
</evidence>
<name>A0A811ZDE7_NYCPR</name>
<dbReference type="EMBL" id="CAJHUB010000762">
    <property type="protein sequence ID" value="CAD7686710.1"/>
    <property type="molecule type" value="Genomic_DNA"/>
</dbReference>
<evidence type="ECO:0000256" key="3">
    <source>
        <dbReference type="ARBA" id="ARBA00022692"/>
    </source>
</evidence>
<dbReference type="GO" id="GO:0004984">
    <property type="term" value="F:olfactory receptor activity"/>
    <property type="evidence" value="ECO:0007669"/>
    <property type="project" value="InterPro"/>
</dbReference>
<dbReference type="PROSITE" id="PS50262">
    <property type="entry name" value="G_PROTEIN_RECEP_F1_2"/>
    <property type="match status" value="1"/>
</dbReference>
<protein>
    <recommendedName>
        <fullName evidence="10">Olfactory receptor</fullName>
    </recommendedName>
</protein>
<feature type="transmembrane region" description="Helical" evidence="10">
    <location>
        <begin position="242"/>
        <end position="266"/>
    </location>
</feature>
<keyword evidence="10" id="KW-0552">Olfaction</keyword>
<feature type="transmembrane region" description="Helical" evidence="10">
    <location>
        <begin position="30"/>
        <end position="54"/>
    </location>
</feature>
<dbReference type="PROSITE" id="PS00237">
    <property type="entry name" value="G_PROTEIN_RECEP_F1_1"/>
    <property type="match status" value="1"/>
</dbReference>
<dbReference type="GO" id="GO:0004930">
    <property type="term" value="F:G protein-coupled receptor activity"/>
    <property type="evidence" value="ECO:0007669"/>
    <property type="project" value="UniProtKB-KW"/>
</dbReference>
<proteinExistence type="inferred from homology"/>
<comment type="subcellular location">
    <subcellularLocation>
        <location evidence="10">Cell membrane</location>
        <topology evidence="10">Multi-pass membrane protein</topology>
    </subcellularLocation>
    <subcellularLocation>
        <location evidence="2">Membrane</location>
        <topology evidence="2">Multi-pass membrane protein</topology>
    </subcellularLocation>
</comment>
<reference evidence="12" key="1">
    <citation type="submission" date="2020-12" db="EMBL/GenBank/DDBJ databases">
        <authorList>
            <consortium name="Molecular Ecology Group"/>
        </authorList>
    </citation>
    <scope>NUCLEOTIDE SEQUENCE</scope>
    <source>
        <strain evidence="12">TBG_1078</strain>
    </source>
</reference>
<gene>
    <name evidence="12" type="ORF">NYPRO_LOCUS19503</name>
</gene>
<dbReference type="PANTHER" id="PTHR48018">
    <property type="entry name" value="OLFACTORY RECEPTOR"/>
    <property type="match status" value="1"/>
</dbReference>
<feature type="transmembrane region" description="Helical" evidence="10">
    <location>
        <begin position="66"/>
        <end position="84"/>
    </location>
</feature>
<keyword evidence="10" id="KW-1003">Cell membrane</keyword>
<feature type="domain" description="G-protein coupled receptors family 1 profile" evidence="11">
    <location>
        <begin position="46"/>
        <end position="295"/>
    </location>
</feature>
<dbReference type="FunFam" id="1.20.1070.10:FF:000003">
    <property type="entry name" value="Olfactory receptor"/>
    <property type="match status" value="1"/>
</dbReference>
<dbReference type="Pfam" id="PF13853">
    <property type="entry name" value="7tm_4"/>
    <property type="match status" value="1"/>
</dbReference>
<dbReference type="InterPro" id="IPR000276">
    <property type="entry name" value="GPCR_Rhodpsn"/>
</dbReference>
<evidence type="ECO:0000256" key="10">
    <source>
        <dbReference type="RuleBase" id="RU363047"/>
    </source>
</evidence>
<dbReference type="GO" id="GO:0005886">
    <property type="term" value="C:plasma membrane"/>
    <property type="evidence" value="ECO:0007669"/>
    <property type="project" value="UniProtKB-SubCell"/>
</dbReference>
<dbReference type="PRINTS" id="PR00237">
    <property type="entry name" value="GPCRRHODOPSN"/>
</dbReference>
<evidence type="ECO:0000256" key="8">
    <source>
        <dbReference type="ARBA" id="ARBA00023224"/>
    </source>
</evidence>
<dbReference type="AlphaFoldDB" id="A0A811ZDE7"/>
<keyword evidence="10" id="KW-0716">Sensory transduction</keyword>
<feature type="transmembrane region" description="Helical" evidence="10">
    <location>
        <begin position="96"/>
        <end position="125"/>
    </location>
</feature>
<evidence type="ECO:0000256" key="1">
    <source>
        <dbReference type="ARBA" id="ARBA00003929"/>
    </source>
</evidence>
<keyword evidence="3 9" id="KW-0812">Transmembrane</keyword>
<keyword evidence="7 9" id="KW-0675">Receptor</keyword>
<comment type="similarity">
    <text evidence="9">Belongs to the G-protein coupled receptor 1 family.</text>
</comment>
<keyword evidence="13" id="KW-1185">Reference proteome</keyword>